<accession>A0A7W6NM97</accession>
<comment type="caution">
    <text evidence="1">The sequence shown here is derived from an EMBL/GenBank/DDBJ whole genome shotgun (WGS) entry which is preliminary data.</text>
</comment>
<organism evidence="1 2">
    <name type="scientific">Gellertiella hungarica</name>
    <dbReference type="NCBI Taxonomy" id="1572859"/>
    <lineage>
        <taxon>Bacteria</taxon>
        <taxon>Pseudomonadati</taxon>
        <taxon>Pseudomonadota</taxon>
        <taxon>Alphaproteobacteria</taxon>
        <taxon>Hyphomicrobiales</taxon>
        <taxon>Rhizobiaceae</taxon>
        <taxon>Gellertiella</taxon>
    </lineage>
</organism>
<dbReference type="Proteomes" id="UP000528286">
    <property type="component" value="Unassembled WGS sequence"/>
</dbReference>
<dbReference type="AlphaFoldDB" id="A0A7W6NM97"/>
<proteinExistence type="predicted"/>
<evidence type="ECO:0000313" key="2">
    <source>
        <dbReference type="Proteomes" id="UP000528286"/>
    </source>
</evidence>
<dbReference type="EMBL" id="JACIEZ010000008">
    <property type="protein sequence ID" value="MBB4066250.1"/>
    <property type="molecule type" value="Genomic_DNA"/>
</dbReference>
<keyword evidence="2" id="KW-1185">Reference proteome</keyword>
<evidence type="ECO:0000313" key="1">
    <source>
        <dbReference type="EMBL" id="MBB4066250.1"/>
    </source>
</evidence>
<protein>
    <submittedName>
        <fullName evidence="1">Uncharacterized protein</fullName>
    </submittedName>
</protein>
<reference evidence="1 2" key="1">
    <citation type="submission" date="2020-08" db="EMBL/GenBank/DDBJ databases">
        <title>Genomic Encyclopedia of Type Strains, Phase IV (KMG-IV): sequencing the most valuable type-strain genomes for metagenomic binning, comparative biology and taxonomic classification.</title>
        <authorList>
            <person name="Goeker M."/>
        </authorList>
    </citation>
    <scope>NUCLEOTIDE SEQUENCE [LARGE SCALE GENOMIC DNA]</scope>
    <source>
        <strain evidence="1 2">DSM 29853</strain>
    </source>
</reference>
<sequence>MTPQEIKPSTILSQFRSKFRAVVQPGRVLDAIQICDLQRQLNMAYEVTKDFEEEFEILSEIPTPARSDAPQQEGAQVLMFRPKPRLHVIASGPGGGDAA</sequence>
<name>A0A7W6NM97_9HYPH</name>
<gene>
    <name evidence="1" type="ORF">GGR23_003465</name>
</gene>
<dbReference type="RefSeq" id="WP_183367541.1">
    <property type="nucleotide sequence ID" value="NZ_JACIEZ010000008.1"/>
</dbReference>